<comment type="caution">
    <text evidence="4">The sequence shown here is derived from an EMBL/GenBank/DDBJ whole genome shotgun (WGS) entry which is preliminary data.</text>
</comment>
<feature type="compositionally biased region" description="Basic and acidic residues" evidence="2">
    <location>
        <begin position="178"/>
        <end position="189"/>
    </location>
</feature>
<feature type="region of interest" description="Disordered" evidence="2">
    <location>
        <begin position="108"/>
        <end position="189"/>
    </location>
</feature>
<dbReference type="Gene3D" id="1.10.287.1490">
    <property type="match status" value="1"/>
</dbReference>
<keyword evidence="1" id="KW-0175">Coiled coil</keyword>
<evidence type="ECO:0000256" key="2">
    <source>
        <dbReference type="SAM" id="MobiDB-lite"/>
    </source>
</evidence>
<organism evidence="4 5">
    <name type="scientific">Corchorus olitorius</name>
    <dbReference type="NCBI Taxonomy" id="93759"/>
    <lineage>
        <taxon>Eukaryota</taxon>
        <taxon>Viridiplantae</taxon>
        <taxon>Streptophyta</taxon>
        <taxon>Embryophyta</taxon>
        <taxon>Tracheophyta</taxon>
        <taxon>Spermatophyta</taxon>
        <taxon>Magnoliopsida</taxon>
        <taxon>eudicotyledons</taxon>
        <taxon>Gunneridae</taxon>
        <taxon>Pentapetalae</taxon>
        <taxon>rosids</taxon>
        <taxon>malvids</taxon>
        <taxon>Malvales</taxon>
        <taxon>Malvaceae</taxon>
        <taxon>Grewioideae</taxon>
        <taxon>Apeibeae</taxon>
        <taxon>Corchorus</taxon>
    </lineage>
</organism>
<evidence type="ECO:0000259" key="3">
    <source>
        <dbReference type="Pfam" id="PF24670"/>
    </source>
</evidence>
<dbReference type="PANTHER" id="PTHR47491">
    <property type="entry name" value="CAP-GLY DOMAIN LINKER"/>
    <property type="match status" value="1"/>
</dbReference>
<evidence type="ECO:0000256" key="1">
    <source>
        <dbReference type="SAM" id="Coils"/>
    </source>
</evidence>
<sequence>MKKLFFFKSSSSSSNSNAVPSPSADKQTSDSPSVLRRSRSLSSAAFLVDGLGQQNVLSSNDQNMSPNIAQYQQYDHSSRGRAFTPEKKSKAKRCEAEAIDFERHYSSGTSRLYHDSSGSSSSSSSNVSSKVIDRYIDGEQLVEGSKSNNSSRRNNPGNGGQRLPPRVQYTTPPSPTDSIKEKNKSHSFREAKGTRLHFSSRDWVENGFGHESPRMIAKNVIERLSQSHAIPRSSSKEFNHHVPITTEDVYGGYLNKCPLKSYAMDEPYEDAVGYREDFSSLEKQNGFFGDSYDGMNSSEIDYDTDVELQRRSKEAEERVKLLSETLEQESFLHDRGFDVSSLIQTIRNLTEEKINLALEVSDLLQFRIAERAFFREELRMARVELESQTKKLEKEKHEIQSGLEKEIDRRSSDWSFKLEKYQTEEQRLRERVRELAEQNVSLQREVCSFNEKETENRNIMTYSAEQLKELSRKVEFLSDENQDLRQNLSQSEEKFKAAREDLDCIGRNFEEKEKECKELQKSVTRLLRTCNEQEKTIEGLREGYSEEIGKKQPMEKNDKQLTKLQMEQMRLTGIELGLRKEVESCRLEVDTLRHENIDLLNRLKGNGKDLGALTFKLEKEMRNRICCLQNQGLSLLNESTHLSSKLIEFIKVRVGQFQETHQGLDGQFLVESDTKVQGFKRGIESLTRSLQTMSNLLHEKSSLVGSKSHLTCVDSDEAMKPNNQSSEEIIRTELKAETLLTNLLREKLYSKELEVEQLQAELAAGVRGNDILRCEVQNAMDNISCLTHRLKDLELQILKKDENIKRLQNDLQESTKELTILRGILPKVSQERDLMWEEVKQYSEKTMLLNSEVNVLKKKIEALDEDILLKEGQITILKDTLSNTKTFDLLGSPDSTREFILE</sequence>
<dbReference type="OrthoDB" id="1938127at2759"/>
<reference evidence="5" key="1">
    <citation type="submission" date="2013-09" db="EMBL/GenBank/DDBJ databases">
        <title>Corchorus olitorius genome sequencing.</title>
        <authorList>
            <person name="Alam M."/>
            <person name="Haque M.S."/>
            <person name="Islam M.S."/>
            <person name="Emdad E.M."/>
            <person name="Islam M.M."/>
            <person name="Ahmed B."/>
            <person name="Halim A."/>
            <person name="Hossen Q.M.M."/>
            <person name="Hossain M.Z."/>
            <person name="Ahmed R."/>
            <person name="Khan M.M."/>
            <person name="Islam R."/>
            <person name="Rashid M.M."/>
            <person name="Khan S.A."/>
            <person name="Rahman M.S."/>
            <person name="Alam M."/>
            <person name="Yahiya A.S."/>
            <person name="Khan M.S."/>
            <person name="Azam M.S."/>
            <person name="Haque T."/>
            <person name="Lashkar M.Z.H."/>
            <person name="Akhand A.I."/>
            <person name="Morshed G."/>
            <person name="Roy S."/>
            <person name="Uddin K.S."/>
            <person name="Rabeya T."/>
            <person name="Hossain A.S."/>
            <person name="Chowdhury A."/>
            <person name="Snigdha A.R."/>
            <person name="Mortoza M.S."/>
            <person name="Matin S.A."/>
            <person name="Hoque S.M.E."/>
            <person name="Islam M.K."/>
            <person name="Roy D.K."/>
            <person name="Haider R."/>
            <person name="Moosa M.M."/>
            <person name="Elias S.M."/>
            <person name="Hasan A.M."/>
            <person name="Jahan S."/>
            <person name="Shafiuddin M."/>
            <person name="Mahmood N."/>
            <person name="Shommy N.S."/>
        </authorList>
    </citation>
    <scope>NUCLEOTIDE SEQUENCE [LARGE SCALE GENOMIC DNA]</scope>
    <source>
        <strain evidence="5">cv. O-4</strain>
    </source>
</reference>
<dbReference type="AlphaFoldDB" id="A0A1R3KM09"/>
<dbReference type="PANTHER" id="PTHR47491:SF5">
    <property type="entry name" value="CAP-GLY DOMAIN LINKER"/>
    <property type="match status" value="1"/>
</dbReference>
<gene>
    <name evidence="4" type="ORF">COLO4_06777</name>
</gene>
<feature type="compositionally biased region" description="Low complexity" evidence="2">
    <location>
        <begin position="9"/>
        <end position="37"/>
    </location>
</feature>
<dbReference type="EMBL" id="AWUE01012901">
    <property type="protein sequence ID" value="OMP08099.1"/>
    <property type="molecule type" value="Genomic_DNA"/>
</dbReference>
<dbReference type="InterPro" id="IPR056070">
    <property type="entry name" value="DUF7653"/>
</dbReference>
<feature type="region of interest" description="Disordered" evidence="2">
    <location>
        <begin position="1"/>
        <end position="37"/>
    </location>
</feature>
<name>A0A1R3KM09_9ROSI</name>
<dbReference type="STRING" id="93759.A0A1R3KM09"/>
<protein>
    <recommendedName>
        <fullName evidence="3">DUF7653 domain-containing protein</fullName>
    </recommendedName>
</protein>
<keyword evidence="5" id="KW-1185">Reference proteome</keyword>
<feature type="coiled-coil region" evidence="1">
    <location>
        <begin position="375"/>
        <end position="536"/>
    </location>
</feature>
<evidence type="ECO:0000313" key="5">
    <source>
        <dbReference type="Proteomes" id="UP000187203"/>
    </source>
</evidence>
<feature type="domain" description="DUF7653" evidence="3">
    <location>
        <begin position="578"/>
        <end position="701"/>
    </location>
</feature>
<dbReference type="Proteomes" id="UP000187203">
    <property type="component" value="Unassembled WGS sequence"/>
</dbReference>
<proteinExistence type="predicted"/>
<dbReference type="Pfam" id="PF24670">
    <property type="entry name" value="DUF7653"/>
    <property type="match status" value="1"/>
</dbReference>
<evidence type="ECO:0000313" key="4">
    <source>
        <dbReference type="EMBL" id="OMP08099.1"/>
    </source>
</evidence>
<feature type="coiled-coil region" evidence="1">
    <location>
        <begin position="776"/>
        <end position="824"/>
    </location>
</feature>
<feature type="compositionally biased region" description="Low complexity" evidence="2">
    <location>
        <begin position="144"/>
        <end position="166"/>
    </location>
</feature>
<accession>A0A1R3KM09</accession>
<feature type="compositionally biased region" description="Low complexity" evidence="2">
    <location>
        <begin position="116"/>
        <end position="129"/>
    </location>
</feature>